<gene>
    <name evidence="1" type="ORF">BCR33DRAFT_719087</name>
</gene>
<feature type="non-terminal residue" evidence="1">
    <location>
        <position position="1"/>
    </location>
</feature>
<dbReference type="AlphaFoldDB" id="A0A1Y2C1R7"/>
<accession>A0A1Y2C1R7</accession>
<reference evidence="1 2" key="1">
    <citation type="submission" date="2016-07" db="EMBL/GenBank/DDBJ databases">
        <title>Pervasive Adenine N6-methylation of Active Genes in Fungi.</title>
        <authorList>
            <consortium name="DOE Joint Genome Institute"/>
            <person name="Mondo S.J."/>
            <person name="Dannebaum R.O."/>
            <person name="Kuo R.C."/>
            <person name="Labutti K."/>
            <person name="Haridas S."/>
            <person name="Kuo A."/>
            <person name="Salamov A."/>
            <person name="Ahrendt S.R."/>
            <person name="Lipzen A."/>
            <person name="Sullivan W."/>
            <person name="Andreopoulos W.B."/>
            <person name="Clum A."/>
            <person name="Lindquist E."/>
            <person name="Daum C."/>
            <person name="Ramamoorthy G.K."/>
            <person name="Gryganskyi A."/>
            <person name="Culley D."/>
            <person name="Magnuson J.K."/>
            <person name="James T.Y."/>
            <person name="O'Malley M.A."/>
            <person name="Stajich J.E."/>
            <person name="Spatafora J.W."/>
            <person name="Visel A."/>
            <person name="Grigoriev I.V."/>
        </authorList>
    </citation>
    <scope>NUCLEOTIDE SEQUENCE [LARGE SCALE GENOMIC DNA]</scope>
    <source>
        <strain evidence="1 2">JEL800</strain>
    </source>
</reference>
<name>A0A1Y2C1R7_9FUNG</name>
<proteinExistence type="predicted"/>
<keyword evidence="2" id="KW-1185">Reference proteome</keyword>
<protein>
    <submittedName>
        <fullName evidence="1">Uncharacterized protein</fullName>
    </submittedName>
</protein>
<evidence type="ECO:0000313" key="2">
    <source>
        <dbReference type="Proteomes" id="UP000193642"/>
    </source>
</evidence>
<dbReference type="EMBL" id="MCGO01000033">
    <property type="protein sequence ID" value="ORY40983.1"/>
    <property type="molecule type" value="Genomic_DNA"/>
</dbReference>
<sequence>QSPQIPINNLLKFAPKCGQSCFHAQSDNKPFTLSTLRAFCHSSTSGILLLNCINSNCGRKTNTNWISDLSAMTPILQQTAMTCSAIRNEDLNSTADSFISSSIRIRLR</sequence>
<comment type="caution">
    <text evidence="1">The sequence shown here is derived from an EMBL/GenBank/DDBJ whole genome shotgun (WGS) entry which is preliminary data.</text>
</comment>
<dbReference type="Proteomes" id="UP000193642">
    <property type="component" value="Unassembled WGS sequence"/>
</dbReference>
<evidence type="ECO:0000313" key="1">
    <source>
        <dbReference type="EMBL" id="ORY40983.1"/>
    </source>
</evidence>
<organism evidence="1 2">
    <name type="scientific">Rhizoclosmatium globosum</name>
    <dbReference type="NCBI Taxonomy" id="329046"/>
    <lineage>
        <taxon>Eukaryota</taxon>
        <taxon>Fungi</taxon>
        <taxon>Fungi incertae sedis</taxon>
        <taxon>Chytridiomycota</taxon>
        <taxon>Chytridiomycota incertae sedis</taxon>
        <taxon>Chytridiomycetes</taxon>
        <taxon>Chytridiales</taxon>
        <taxon>Chytriomycetaceae</taxon>
        <taxon>Rhizoclosmatium</taxon>
    </lineage>
</organism>